<dbReference type="PANTHER" id="PTHR24421:SF62">
    <property type="entry name" value="SENSORY TRANSDUCTION HISTIDINE KINASE"/>
    <property type="match status" value="1"/>
</dbReference>
<comment type="cofactor">
    <cofactor evidence="2">
        <name>[4Fe-4S] cluster</name>
        <dbReference type="ChEBI" id="CHEBI:49883"/>
    </cofactor>
</comment>
<comment type="function">
    <text evidence="14">Member of the two-component regulatory system NreB/NreC involved in the control of dissimilatory nitrate/nitrite reduction in response to oxygen. NreB functions as a direct oxygen sensor histidine kinase which is autophosphorylated, in the absence of oxygen, probably at the conserved histidine residue, and transfers its phosphate group probably to a conserved aspartate residue of NreC. NreB/NreC activates the expression of the nitrate (narGHJI) and nitrite (nir) reductase operons, as well as the putative nitrate transporter gene narT.</text>
</comment>
<evidence type="ECO:0000256" key="4">
    <source>
        <dbReference type="ARBA" id="ARBA00012438"/>
    </source>
</evidence>
<keyword evidence="9" id="KW-0479">Metal-binding</keyword>
<name>A0ABP5QTA5_9ACTN</name>
<evidence type="ECO:0000256" key="1">
    <source>
        <dbReference type="ARBA" id="ARBA00000085"/>
    </source>
</evidence>
<organism evidence="17 18">
    <name type="scientific">Kitasatospora cystarginea</name>
    <dbReference type="NCBI Taxonomy" id="58350"/>
    <lineage>
        <taxon>Bacteria</taxon>
        <taxon>Bacillati</taxon>
        <taxon>Actinomycetota</taxon>
        <taxon>Actinomycetes</taxon>
        <taxon>Kitasatosporales</taxon>
        <taxon>Streptomycetaceae</taxon>
        <taxon>Kitasatospora</taxon>
    </lineage>
</organism>
<evidence type="ECO:0000313" key="17">
    <source>
        <dbReference type="EMBL" id="GAA2241882.1"/>
    </source>
</evidence>
<comment type="caution">
    <text evidence="17">The sequence shown here is derived from an EMBL/GenBank/DDBJ whole genome shotgun (WGS) entry which is preliminary data.</text>
</comment>
<dbReference type="InterPro" id="IPR004358">
    <property type="entry name" value="Sig_transdc_His_kin-like_C"/>
</dbReference>
<keyword evidence="18" id="KW-1185">Reference proteome</keyword>
<dbReference type="PROSITE" id="PS50109">
    <property type="entry name" value="HIS_KIN"/>
    <property type="match status" value="1"/>
</dbReference>
<evidence type="ECO:0000256" key="11">
    <source>
        <dbReference type="ARBA" id="ARBA00023004"/>
    </source>
</evidence>
<evidence type="ECO:0000256" key="7">
    <source>
        <dbReference type="ARBA" id="ARBA00022490"/>
    </source>
</evidence>
<gene>
    <name evidence="17" type="ORF">GCM10010430_24330</name>
</gene>
<accession>A0ABP5QTA5</accession>
<evidence type="ECO:0000259" key="16">
    <source>
        <dbReference type="PROSITE" id="PS50109"/>
    </source>
</evidence>
<evidence type="ECO:0000256" key="9">
    <source>
        <dbReference type="ARBA" id="ARBA00022723"/>
    </source>
</evidence>
<dbReference type="Gene3D" id="1.20.5.1930">
    <property type="match status" value="1"/>
</dbReference>
<dbReference type="SMART" id="SM00387">
    <property type="entry name" value="HATPase_c"/>
    <property type="match status" value="1"/>
</dbReference>
<keyword evidence="11" id="KW-0408">Iron</keyword>
<dbReference type="InterPro" id="IPR003594">
    <property type="entry name" value="HATPase_dom"/>
</dbReference>
<feature type="domain" description="Histidine kinase" evidence="16">
    <location>
        <begin position="184"/>
        <end position="270"/>
    </location>
</feature>
<keyword evidence="10" id="KW-0418">Kinase</keyword>
<dbReference type="PRINTS" id="PR00344">
    <property type="entry name" value="BCTRLSENSOR"/>
</dbReference>
<evidence type="ECO:0000256" key="12">
    <source>
        <dbReference type="ARBA" id="ARBA00023012"/>
    </source>
</evidence>
<evidence type="ECO:0000256" key="13">
    <source>
        <dbReference type="ARBA" id="ARBA00023014"/>
    </source>
</evidence>
<protein>
    <recommendedName>
        <fullName evidence="5">Oxygen sensor histidine kinase NreB</fullName>
        <ecNumber evidence="4">2.7.13.3</ecNumber>
    </recommendedName>
    <alternativeName>
        <fullName evidence="15">Nitrogen regulation protein B</fullName>
    </alternativeName>
</protein>
<dbReference type="SUPFAM" id="SSF55874">
    <property type="entry name" value="ATPase domain of HSP90 chaperone/DNA topoisomerase II/histidine kinase"/>
    <property type="match status" value="1"/>
</dbReference>
<keyword evidence="12" id="KW-0902">Two-component regulatory system</keyword>
<dbReference type="Pfam" id="PF02518">
    <property type="entry name" value="HATPase_c"/>
    <property type="match status" value="1"/>
</dbReference>
<keyword evidence="8" id="KW-0808">Transferase</keyword>
<evidence type="ECO:0000256" key="2">
    <source>
        <dbReference type="ARBA" id="ARBA00001966"/>
    </source>
</evidence>
<evidence type="ECO:0000313" key="18">
    <source>
        <dbReference type="Proteomes" id="UP001500305"/>
    </source>
</evidence>
<proteinExistence type="predicted"/>
<dbReference type="InterPro" id="IPR036890">
    <property type="entry name" value="HATPase_C_sf"/>
</dbReference>
<evidence type="ECO:0000256" key="14">
    <source>
        <dbReference type="ARBA" id="ARBA00024827"/>
    </source>
</evidence>
<dbReference type="PANTHER" id="PTHR24421">
    <property type="entry name" value="NITRATE/NITRITE SENSOR PROTEIN NARX-RELATED"/>
    <property type="match status" value="1"/>
</dbReference>
<dbReference type="InterPro" id="IPR050482">
    <property type="entry name" value="Sensor_HK_TwoCompSys"/>
</dbReference>
<evidence type="ECO:0000256" key="3">
    <source>
        <dbReference type="ARBA" id="ARBA00004496"/>
    </source>
</evidence>
<dbReference type="CDD" id="cd16917">
    <property type="entry name" value="HATPase_UhpB-NarQ-NarX-like"/>
    <property type="match status" value="1"/>
</dbReference>
<reference evidence="18" key="1">
    <citation type="journal article" date="2019" name="Int. J. Syst. Evol. Microbiol.">
        <title>The Global Catalogue of Microorganisms (GCM) 10K type strain sequencing project: providing services to taxonomists for standard genome sequencing and annotation.</title>
        <authorList>
            <consortium name="The Broad Institute Genomics Platform"/>
            <consortium name="The Broad Institute Genome Sequencing Center for Infectious Disease"/>
            <person name="Wu L."/>
            <person name="Ma J."/>
        </authorList>
    </citation>
    <scope>NUCLEOTIDE SEQUENCE [LARGE SCALE GENOMIC DNA]</scope>
    <source>
        <strain evidence="18">JCM 7356</strain>
    </source>
</reference>
<evidence type="ECO:0000256" key="8">
    <source>
        <dbReference type="ARBA" id="ARBA00022679"/>
    </source>
</evidence>
<keyword evidence="13" id="KW-0411">Iron-sulfur</keyword>
<sequence length="292" mass="30580">MRRLAGVLLPGLAGAAVLAACGRLYRDRAGGPSAARLEVAYEQGRLAERERIGRDAHDTVVQGLAAITLLVRAADRALPVGAPGFERARERLAAVHDTALLSLGQAQDLTAGVALSQLAAGGLVPALTGYVELSRRNLDIVRGLLELGPAGSSCASTLRAPELRLRITGTARRLGLVAESAALRLVQEAVANAVRHAGAETVTVELRHLPDRVRLLVRDDGAGLPAERRPGPGLGLAGLEERIGRIGGRLTLDSVPGGGTTVAVEFPDREAGDAARGRRLRPVRPWWRPSAG</sequence>
<dbReference type="Proteomes" id="UP001500305">
    <property type="component" value="Unassembled WGS sequence"/>
</dbReference>
<dbReference type="PROSITE" id="PS51257">
    <property type="entry name" value="PROKAR_LIPOPROTEIN"/>
    <property type="match status" value="1"/>
</dbReference>
<evidence type="ECO:0000256" key="10">
    <source>
        <dbReference type="ARBA" id="ARBA00022777"/>
    </source>
</evidence>
<keyword evidence="7" id="KW-0963">Cytoplasm</keyword>
<comment type="catalytic activity">
    <reaction evidence="1">
        <text>ATP + protein L-histidine = ADP + protein N-phospho-L-histidine.</text>
        <dbReference type="EC" id="2.7.13.3"/>
    </reaction>
</comment>
<comment type="subcellular location">
    <subcellularLocation>
        <location evidence="3">Cytoplasm</location>
    </subcellularLocation>
</comment>
<dbReference type="EMBL" id="BAAATR010000008">
    <property type="protein sequence ID" value="GAA2241882.1"/>
    <property type="molecule type" value="Genomic_DNA"/>
</dbReference>
<dbReference type="InterPro" id="IPR011712">
    <property type="entry name" value="Sig_transdc_His_kin_sub3_dim/P"/>
</dbReference>
<dbReference type="EC" id="2.7.13.3" evidence="4"/>
<dbReference type="Gene3D" id="3.30.565.10">
    <property type="entry name" value="Histidine kinase-like ATPase, C-terminal domain"/>
    <property type="match status" value="1"/>
</dbReference>
<dbReference type="InterPro" id="IPR005467">
    <property type="entry name" value="His_kinase_dom"/>
</dbReference>
<evidence type="ECO:0000256" key="6">
    <source>
        <dbReference type="ARBA" id="ARBA00022485"/>
    </source>
</evidence>
<dbReference type="Pfam" id="PF07730">
    <property type="entry name" value="HisKA_3"/>
    <property type="match status" value="1"/>
</dbReference>
<keyword evidence="6" id="KW-0004">4Fe-4S</keyword>
<evidence type="ECO:0000256" key="5">
    <source>
        <dbReference type="ARBA" id="ARBA00017322"/>
    </source>
</evidence>
<evidence type="ECO:0000256" key="15">
    <source>
        <dbReference type="ARBA" id="ARBA00030800"/>
    </source>
</evidence>